<keyword evidence="6 13" id="KW-0441">Lipid A biosynthesis</keyword>
<comment type="pathway">
    <text evidence="2 13">Glycolipid biosynthesis; lipid IV(A) biosynthesis; lipid IV(A) from (3R)-3-hydroxytetradecanoyl-[acyl-carrier-protein] and UDP-N-acetyl-alpha-D-glucosamine: step 6/6.</text>
</comment>
<dbReference type="UniPathway" id="UPA00359">
    <property type="reaction ID" value="UER00482"/>
</dbReference>
<organism evidence="15 16">
    <name type="scientific">Leptospira santarosai serovar Arenal str. MAVJ 401</name>
    <dbReference type="NCBI Taxonomy" id="1049976"/>
    <lineage>
        <taxon>Bacteria</taxon>
        <taxon>Pseudomonadati</taxon>
        <taxon>Spirochaetota</taxon>
        <taxon>Spirochaetia</taxon>
        <taxon>Leptospirales</taxon>
        <taxon>Leptospiraceae</taxon>
        <taxon>Leptospira</taxon>
    </lineage>
</organism>
<dbReference type="GO" id="GO:0009245">
    <property type="term" value="P:lipid A biosynthetic process"/>
    <property type="evidence" value="ECO:0007669"/>
    <property type="project" value="UniProtKB-UniRule"/>
</dbReference>
<dbReference type="GO" id="GO:0009029">
    <property type="term" value="F:lipid-A 4'-kinase activity"/>
    <property type="evidence" value="ECO:0007669"/>
    <property type="project" value="UniProtKB-UniRule"/>
</dbReference>
<dbReference type="NCBIfam" id="TIGR00682">
    <property type="entry name" value="lpxK"/>
    <property type="match status" value="1"/>
</dbReference>
<keyword evidence="14" id="KW-0812">Transmembrane</keyword>
<name>M6JS45_9LEPT</name>
<evidence type="ECO:0000256" key="4">
    <source>
        <dbReference type="ARBA" id="ARBA00016436"/>
    </source>
</evidence>
<proteinExistence type="inferred from homology"/>
<evidence type="ECO:0000313" key="16">
    <source>
        <dbReference type="Proteomes" id="UP000012106"/>
    </source>
</evidence>
<keyword evidence="11 13" id="KW-0443">Lipid metabolism</keyword>
<dbReference type="SUPFAM" id="SSF52540">
    <property type="entry name" value="P-loop containing nucleoside triphosphate hydrolases"/>
    <property type="match status" value="1"/>
</dbReference>
<feature type="transmembrane region" description="Helical" evidence="14">
    <location>
        <begin position="24"/>
        <end position="46"/>
    </location>
</feature>
<dbReference type="Pfam" id="PF02606">
    <property type="entry name" value="LpxK"/>
    <property type="match status" value="1"/>
</dbReference>
<dbReference type="InterPro" id="IPR027417">
    <property type="entry name" value="P-loop_NTPase"/>
</dbReference>
<evidence type="ECO:0000256" key="5">
    <source>
        <dbReference type="ARBA" id="ARBA00022516"/>
    </source>
</evidence>
<protein>
    <recommendedName>
        <fullName evidence="4 13">Tetraacyldisaccharide 4'-kinase</fullName>
        <ecNumber evidence="3 13">2.7.1.130</ecNumber>
    </recommendedName>
    <alternativeName>
        <fullName evidence="12 13">Lipid A 4'-kinase</fullName>
    </alternativeName>
</protein>
<evidence type="ECO:0000256" key="6">
    <source>
        <dbReference type="ARBA" id="ARBA00022556"/>
    </source>
</evidence>
<dbReference type="AlphaFoldDB" id="M6JS45"/>
<dbReference type="GO" id="GO:0005524">
    <property type="term" value="F:ATP binding"/>
    <property type="evidence" value="ECO:0007669"/>
    <property type="project" value="UniProtKB-UniRule"/>
</dbReference>
<keyword evidence="14" id="KW-0472">Membrane</keyword>
<dbReference type="HAMAP" id="MF_00409">
    <property type="entry name" value="LpxK"/>
    <property type="match status" value="1"/>
</dbReference>
<evidence type="ECO:0000256" key="2">
    <source>
        <dbReference type="ARBA" id="ARBA00004870"/>
    </source>
</evidence>
<keyword evidence="5 13" id="KW-0444">Lipid biosynthesis</keyword>
<evidence type="ECO:0000256" key="3">
    <source>
        <dbReference type="ARBA" id="ARBA00012071"/>
    </source>
</evidence>
<keyword evidence="7 13" id="KW-0808">Transferase</keyword>
<keyword evidence="10 13" id="KW-0067">ATP-binding</keyword>
<dbReference type="PANTHER" id="PTHR42724:SF1">
    <property type="entry name" value="TETRAACYLDISACCHARIDE 4'-KINASE, MITOCHONDRIAL-RELATED"/>
    <property type="match status" value="1"/>
</dbReference>
<evidence type="ECO:0000256" key="11">
    <source>
        <dbReference type="ARBA" id="ARBA00023098"/>
    </source>
</evidence>
<sequence>MSNLQKAHNVSMFFLMKSFDFLSLLRIVLFPILYAFSLIYSVLFRFDRRFTKKKKLPGAFVISVGNISMGGTGKTPFSIYLAKLIHKKFPEKKIVLLSRGYGATGSKHGHRVSERSSPREAGDEPLLLKKYLPFAEVWIGRDRHSAYLRFKEESKMKENPIVILDDGFQHHVLERDVDMVLLDSSRIHRERFLIPAGNLREPVSSLLRADWIVFSKYELSAERIVRNIQNKFSKKILRFSLEPDKLLSPDLQSDSPKIFYDKKVYAFTGIGNPEIFFSMIRKFQPIELETRTFRDHHSYTIEDEDVLNTISNDFDYLVCTEKDFIKISKPPKNLRVFLLESKLDEEETLVSFLEKKLMTF</sequence>
<keyword evidence="9 13" id="KW-0418">Kinase</keyword>
<evidence type="ECO:0000256" key="9">
    <source>
        <dbReference type="ARBA" id="ARBA00022777"/>
    </source>
</evidence>
<reference evidence="15 16" key="1">
    <citation type="submission" date="2013-01" db="EMBL/GenBank/DDBJ databases">
        <authorList>
            <person name="Harkins D.M."/>
            <person name="Durkin A.S."/>
            <person name="Brinkac L.M."/>
            <person name="Haft D.H."/>
            <person name="Selengut J.D."/>
            <person name="Sanka R."/>
            <person name="DePew J."/>
            <person name="Purushe J."/>
            <person name="Hartskeerl R.A."/>
            <person name="Ahmed A."/>
            <person name="van der Linden H."/>
            <person name="Goris M.G.A."/>
            <person name="Vinetz J.M."/>
            <person name="Sutton G.G."/>
            <person name="Nierman W.C."/>
            <person name="Fouts D.E."/>
        </authorList>
    </citation>
    <scope>NUCLEOTIDE SEQUENCE [LARGE SCALE GENOMIC DNA]</scope>
    <source>
        <strain evidence="15 16">MAVJ 401</strain>
    </source>
</reference>
<dbReference type="InterPro" id="IPR003758">
    <property type="entry name" value="LpxK"/>
</dbReference>
<dbReference type="GO" id="GO:0009244">
    <property type="term" value="P:lipopolysaccharide core region biosynthetic process"/>
    <property type="evidence" value="ECO:0007669"/>
    <property type="project" value="TreeGrafter"/>
</dbReference>
<evidence type="ECO:0000256" key="1">
    <source>
        <dbReference type="ARBA" id="ARBA00002274"/>
    </source>
</evidence>
<evidence type="ECO:0000256" key="14">
    <source>
        <dbReference type="SAM" id="Phobius"/>
    </source>
</evidence>
<evidence type="ECO:0000313" key="15">
    <source>
        <dbReference type="EMBL" id="EMN22453.1"/>
    </source>
</evidence>
<evidence type="ECO:0000256" key="8">
    <source>
        <dbReference type="ARBA" id="ARBA00022741"/>
    </source>
</evidence>
<accession>M6JS45</accession>
<dbReference type="EC" id="2.7.1.130" evidence="3 13"/>
<gene>
    <name evidence="13 15" type="primary">lpxK</name>
    <name evidence="15" type="ORF">LEP1GSC063_4180</name>
</gene>
<comment type="caution">
    <text evidence="15">The sequence shown here is derived from an EMBL/GenBank/DDBJ whole genome shotgun (WGS) entry which is preliminary data.</text>
</comment>
<evidence type="ECO:0000256" key="7">
    <source>
        <dbReference type="ARBA" id="ARBA00022679"/>
    </source>
</evidence>
<comment type="catalytic activity">
    <reaction evidence="13">
        <text>a lipid A disaccharide + ATP = a lipid IVA + ADP + H(+)</text>
        <dbReference type="Rhea" id="RHEA:67840"/>
        <dbReference type="ChEBI" id="CHEBI:15378"/>
        <dbReference type="ChEBI" id="CHEBI:30616"/>
        <dbReference type="ChEBI" id="CHEBI:176343"/>
        <dbReference type="ChEBI" id="CHEBI:176425"/>
        <dbReference type="ChEBI" id="CHEBI:456216"/>
        <dbReference type="EC" id="2.7.1.130"/>
    </reaction>
</comment>
<keyword evidence="8 13" id="KW-0547">Nucleotide-binding</keyword>
<evidence type="ECO:0000256" key="10">
    <source>
        <dbReference type="ARBA" id="ARBA00022840"/>
    </source>
</evidence>
<evidence type="ECO:0000256" key="12">
    <source>
        <dbReference type="ARBA" id="ARBA00029757"/>
    </source>
</evidence>
<evidence type="ECO:0000256" key="13">
    <source>
        <dbReference type="HAMAP-Rule" id="MF_00409"/>
    </source>
</evidence>
<dbReference type="PANTHER" id="PTHR42724">
    <property type="entry name" value="TETRAACYLDISACCHARIDE 4'-KINASE"/>
    <property type="match status" value="1"/>
</dbReference>
<dbReference type="GO" id="GO:0005886">
    <property type="term" value="C:plasma membrane"/>
    <property type="evidence" value="ECO:0007669"/>
    <property type="project" value="TreeGrafter"/>
</dbReference>
<comment type="function">
    <text evidence="1 13">Transfers the gamma-phosphate of ATP to the 4'-position of a tetraacyldisaccharide 1-phosphate intermediate (termed DS-1-P) to form tetraacyldisaccharide 1,4'-bis-phosphate (lipid IVA).</text>
</comment>
<keyword evidence="14" id="KW-1133">Transmembrane helix</keyword>
<dbReference type="Proteomes" id="UP000012106">
    <property type="component" value="Unassembled WGS sequence"/>
</dbReference>
<dbReference type="EMBL" id="AHMU02000027">
    <property type="protein sequence ID" value="EMN22453.1"/>
    <property type="molecule type" value="Genomic_DNA"/>
</dbReference>
<comment type="similarity">
    <text evidence="13">Belongs to the LpxK family.</text>
</comment>
<feature type="binding site" evidence="13">
    <location>
        <begin position="68"/>
        <end position="75"/>
    </location>
    <ligand>
        <name>ATP</name>
        <dbReference type="ChEBI" id="CHEBI:30616"/>
    </ligand>
</feature>